<feature type="transmembrane region" description="Helical" evidence="9">
    <location>
        <begin position="254"/>
        <end position="274"/>
    </location>
</feature>
<dbReference type="SUPFAM" id="SSF111352">
    <property type="entry name" value="Ammonium transporter"/>
    <property type="match status" value="1"/>
</dbReference>
<dbReference type="Pfam" id="PF00909">
    <property type="entry name" value="Ammonium_transp"/>
    <property type="match status" value="1"/>
</dbReference>
<feature type="transmembrane region" description="Helical" evidence="9">
    <location>
        <begin position="191"/>
        <end position="210"/>
    </location>
</feature>
<dbReference type="InterPro" id="IPR024041">
    <property type="entry name" value="NH4_transpt_AmtB-like_dom"/>
</dbReference>
<comment type="caution">
    <text evidence="11">The sequence shown here is derived from an EMBL/GenBank/DDBJ whole genome shotgun (WGS) entry which is preliminary data.</text>
</comment>
<feature type="transmembrane region" description="Helical" evidence="9">
    <location>
        <begin position="40"/>
        <end position="61"/>
    </location>
</feature>
<gene>
    <name evidence="11" type="ORF">R4146_02565</name>
</gene>
<dbReference type="PANTHER" id="PTHR43029">
    <property type="entry name" value="AMMONIUM TRANSPORTER MEP2"/>
    <property type="match status" value="1"/>
</dbReference>
<evidence type="ECO:0000256" key="9">
    <source>
        <dbReference type="RuleBase" id="RU362002"/>
    </source>
</evidence>
<feature type="transmembrane region" description="Helical" evidence="9">
    <location>
        <begin position="156"/>
        <end position="179"/>
    </location>
</feature>
<protein>
    <recommendedName>
        <fullName evidence="8 9">Ammonium transporter</fullName>
    </recommendedName>
</protein>
<dbReference type="InterPro" id="IPR029020">
    <property type="entry name" value="Ammonium/urea_transptr"/>
</dbReference>
<evidence type="ECO:0000259" key="10">
    <source>
        <dbReference type="Pfam" id="PF00909"/>
    </source>
</evidence>
<dbReference type="PANTHER" id="PTHR43029:SF10">
    <property type="entry name" value="AMMONIUM TRANSPORTER MEP2"/>
    <property type="match status" value="1"/>
</dbReference>
<evidence type="ECO:0000256" key="8">
    <source>
        <dbReference type="ARBA" id="ARBA00050025"/>
    </source>
</evidence>
<keyword evidence="7 9" id="KW-0924">Ammonia transport</keyword>
<comment type="subcellular location">
    <subcellularLocation>
        <location evidence="9">Cell membrane</location>
        <topology evidence="9">Multi-pass membrane protein</topology>
    </subcellularLocation>
    <subcellularLocation>
        <location evidence="1">Membrane</location>
        <topology evidence="1">Multi-pass membrane protein</topology>
    </subcellularLocation>
</comment>
<evidence type="ECO:0000313" key="11">
    <source>
        <dbReference type="EMBL" id="MEJ6400062.1"/>
    </source>
</evidence>
<evidence type="ECO:0000313" key="12">
    <source>
        <dbReference type="Proteomes" id="UP001370590"/>
    </source>
</evidence>
<organism evidence="11 12">
    <name type="scientific">Nicoliella lavandulae</name>
    <dbReference type="NCBI Taxonomy" id="3082954"/>
    <lineage>
        <taxon>Bacteria</taxon>
        <taxon>Bacillati</taxon>
        <taxon>Bacillota</taxon>
        <taxon>Bacilli</taxon>
        <taxon>Lactobacillales</taxon>
        <taxon>Lactobacillaceae</taxon>
        <taxon>Nicoliella</taxon>
    </lineage>
</organism>
<evidence type="ECO:0000256" key="6">
    <source>
        <dbReference type="ARBA" id="ARBA00023136"/>
    </source>
</evidence>
<evidence type="ECO:0000256" key="1">
    <source>
        <dbReference type="ARBA" id="ARBA00004141"/>
    </source>
</evidence>
<proteinExistence type="inferred from homology"/>
<evidence type="ECO:0000256" key="5">
    <source>
        <dbReference type="ARBA" id="ARBA00022989"/>
    </source>
</evidence>
<evidence type="ECO:0000256" key="3">
    <source>
        <dbReference type="ARBA" id="ARBA00022448"/>
    </source>
</evidence>
<feature type="transmembrane region" description="Helical" evidence="9">
    <location>
        <begin position="352"/>
        <end position="376"/>
    </location>
</feature>
<evidence type="ECO:0000256" key="4">
    <source>
        <dbReference type="ARBA" id="ARBA00022692"/>
    </source>
</evidence>
<keyword evidence="4 9" id="KW-0812">Transmembrane</keyword>
<dbReference type="InterPro" id="IPR001905">
    <property type="entry name" value="Ammonium_transpt"/>
</dbReference>
<dbReference type="Gene3D" id="1.10.3430.10">
    <property type="entry name" value="Ammonium transporter AmtB like domains"/>
    <property type="match status" value="1"/>
</dbReference>
<dbReference type="NCBIfam" id="TIGR00836">
    <property type="entry name" value="amt"/>
    <property type="match status" value="1"/>
</dbReference>
<feature type="transmembrane region" description="Helical" evidence="9">
    <location>
        <begin position="123"/>
        <end position="144"/>
    </location>
</feature>
<keyword evidence="12" id="KW-1185">Reference proteome</keyword>
<feature type="transmembrane region" description="Helical" evidence="9">
    <location>
        <begin position="6"/>
        <end position="28"/>
    </location>
</feature>
<evidence type="ECO:0000256" key="7">
    <source>
        <dbReference type="ARBA" id="ARBA00023177"/>
    </source>
</evidence>
<feature type="transmembrane region" description="Helical" evidence="9">
    <location>
        <begin position="222"/>
        <end position="242"/>
    </location>
</feature>
<name>A0ABU8SLF4_9LACO</name>
<evidence type="ECO:0000256" key="2">
    <source>
        <dbReference type="ARBA" id="ARBA00005887"/>
    </source>
</evidence>
<feature type="domain" description="Ammonium transporter AmtB-like" evidence="10">
    <location>
        <begin position="7"/>
        <end position="400"/>
    </location>
</feature>
<feature type="transmembrane region" description="Helical" evidence="9">
    <location>
        <begin position="280"/>
        <end position="298"/>
    </location>
</feature>
<dbReference type="Proteomes" id="UP001370590">
    <property type="component" value="Unassembled WGS sequence"/>
</dbReference>
<feature type="transmembrane region" description="Helical" evidence="9">
    <location>
        <begin position="95"/>
        <end position="116"/>
    </location>
</feature>
<keyword evidence="5 9" id="KW-1133">Transmembrane helix</keyword>
<accession>A0ABU8SLF4</accession>
<dbReference type="RefSeq" id="WP_339959884.1">
    <property type="nucleotide sequence ID" value="NZ_JAWMWH010000001.1"/>
</dbReference>
<dbReference type="EMBL" id="JAWMWH010000001">
    <property type="protein sequence ID" value="MEJ6400062.1"/>
    <property type="molecule type" value="Genomic_DNA"/>
</dbReference>
<sequence length="409" mass="43901">MSLGSTVFVLISAILVLLMTPGLAFFYGGLVSKKNVVNTMFLVFLMTGMVALMWILFGYGFSFVGNGAFIGDFKHFFLNGIDLNSLQPTKIPTGVYMLFQMMFAIITPGLFIGAIVGRTKLKFILLFIFIWSIVVYYPMVHMVWSTTGFLAKMGTLDFAGGTVIHINAGVTAFVLAKLIGKRLNYGKKVQAYSVPLVLIGTTLLWIGWYGFNAGSALAINNIAMQAAVTTTVATAASMMTWFGLDTFFNRKPSLMGVCTGTLCGLVGITPAAGYVTVAGAFWIGIIATIASYCFVNYIKPRIQLDDTLDAFGCHGVSGMVGSVATGLFATKLANPTIANNGLFYGGGLHQVLIQLGATIFTVVFVAVAAFAIAKLVGMITPMRASRQEEEEGMDLSEHSEVVDDAVHIK</sequence>
<keyword evidence="6 9" id="KW-0472">Membrane</keyword>
<reference evidence="11 12" key="1">
    <citation type="submission" date="2023-10" db="EMBL/GenBank/DDBJ databases">
        <title>Nicoliella lavandulae sp. nov. isolated from Lavandula angustifolia flowers.</title>
        <authorList>
            <person name="Alcantara C."/>
            <person name="Zuniga M."/>
            <person name="Landete J.M."/>
            <person name="Monedero V."/>
        </authorList>
    </citation>
    <scope>NUCLEOTIDE SEQUENCE [LARGE SCALE GENOMIC DNA]</scope>
    <source>
        <strain evidence="11 12">Es01</strain>
    </source>
</reference>
<comment type="similarity">
    <text evidence="2 9">Belongs to the ammonia transporter channel (TC 1.A.11.2) family.</text>
</comment>
<keyword evidence="3 9" id="KW-0813">Transport</keyword>
<feature type="transmembrane region" description="Helical" evidence="9">
    <location>
        <begin position="310"/>
        <end position="332"/>
    </location>
</feature>